<dbReference type="RefSeq" id="WP_290206089.1">
    <property type="nucleotide sequence ID" value="NZ_JASDDK010000002.1"/>
</dbReference>
<protein>
    <submittedName>
        <fullName evidence="1">Uncharacterized protein</fullName>
    </submittedName>
</protein>
<comment type="caution">
    <text evidence="1">The sequence shown here is derived from an EMBL/GenBank/DDBJ whole genome shotgun (WGS) entry which is preliminary data.</text>
</comment>
<gene>
    <name evidence="1" type="ORF">QMA06_06665</name>
</gene>
<name>A0ABT7ZTQ1_9FLAO</name>
<reference evidence="1 2" key="1">
    <citation type="journal article" date="2023" name="Int. J. Syst. Evol. Microbiol.">
        <title>Winogradskyella bathintestinalis sp. nov., isolated from the intestine of the deep-sea loosejaw dragonfish, Malacosteus niger.</title>
        <authorList>
            <person name="Uniacke-Lowe S."/>
            <person name="Johnson C.N."/>
            <person name="Stanton C."/>
            <person name="Hill C."/>
            <person name="Ross P."/>
        </authorList>
    </citation>
    <scope>NUCLEOTIDE SEQUENCE [LARGE SCALE GENOMIC DNA]</scope>
    <source>
        <strain evidence="1 2">APC 3343</strain>
    </source>
</reference>
<organism evidence="1 2">
    <name type="scientific">Winogradskyella bathintestinalis</name>
    <dbReference type="NCBI Taxonomy" id="3035208"/>
    <lineage>
        <taxon>Bacteria</taxon>
        <taxon>Pseudomonadati</taxon>
        <taxon>Bacteroidota</taxon>
        <taxon>Flavobacteriia</taxon>
        <taxon>Flavobacteriales</taxon>
        <taxon>Flavobacteriaceae</taxon>
        <taxon>Winogradskyella</taxon>
    </lineage>
</organism>
<dbReference type="Proteomes" id="UP001231197">
    <property type="component" value="Unassembled WGS sequence"/>
</dbReference>
<proteinExistence type="predicted"/>
<sequence>MAFLSKLFGTTTSETKSKSGDTIEAIVKDVDNRPYGISENNVLYAGLNELGGYYFFQTVVVGQLNVKSKNGAVLVFKSDNFELELNSDMPEFESESSDIKGRQVTKIDFQIEENDIKLLETAQPRSVQLNVKKHHILFTKFIVSDEEE</sequence>
<keyword evidence="2" id="KW-1185">Reference proteome</keyword>
<evidence type="ECO:0000313" key="1">
    <source>
        <dbReference type="EMBL" id="MDN3492395.1"/>
    </source>
</evidence>
<dbReference type="EMBL" id="JASDDK010000002">
    <property type="protein sequence ID" value="MDN3492395.1"/>
    <property type="molecule type" value="Genomic_DNA"/>
</dbReference>
<accession>A0ABT7ZTQ1</accession>
<evidence type="ECO:0000313" key="2">
    <source>
        <dbReference type="Proteomes" id="UP001231197"/>
    </source>
</evidence>